<dbReference type="AlphaFoldDB" id="A0A836CNI3"/>
<evidence type="ECO:0000313" key="3">
    <source>
        <dbReference type="Proteomes" id="UP000664859"/>
    </source>
</evidence>
<keyword evidence="3" id="KW-1185">Reference proteome</keyword>
<feature type="transmembrane region" description="Helical" evidence="1">
    <location>
        <begin position="105"/>
        <end position="124"/>
    </location>
</feature>
<evidence type="ECO:0000256" key="1">
    <source>
        <dbReference type="SAM" id="Phobius"/>
    </source>
</evidence>
<proteinExistence type="predicted"/>
<accession>A0A836CNI3</accession>
<sequence length="146" mass="15637">MDYVPTSPEQHRLKRILLGWDVVILLFACIGIAIAAKDASDGDGAAIVSIILSILWFFFVCRNIWGLHKNQGAGIITSHIWMFAVYAVAYFIVAIGAFVSGAVGTGVWGLFDVVFGAAGIYLSVRYRNSVTHKPPVDGAGTAASYA</sequence>
<keyword evidence="1" id="KW-0472">Membrane</keyword>
<feature type="transmembrane region" description="Helical" evidence="1">
    <location>
        <begin position="42"/>
        <end position="60"/>
    </location>
</feature>
<reference evidence="2" key="1">
    <citation type="submission" date="2021-02" db="EMBL/GenBank/DDBJ databases">
        <title>First Annotated Genome of the Yellow-green Alga Tribonema minus.</title>
        <authorList>
            <person name="Mahan K.M."/>
        </authorList>
    </citation>
    <scope>NUCLEOTIDE SEQUENCE</scope>
    <source>
        <strain evidence="2">UTEX B ZZ1240</strain>
    </source>
</reference>
<protein>
    <submittedName>
        <fullName evidence="2">Uncharacterized protein</fullName>
    </submittedName>
</protein>
<evidence type="ECO:0000313" key="2">
    <source>
        <dbReference type="EMBL" id="KAG5191859.1"/>
    </source>
</evidence>
<feature type="transmembrane region" description="Helical" evidence="1">
    <location>
        <begin position="16"/>
        <end position="36"/>
    </location>
</feature>
<gene>
    <name evidence="2" type="ORF">JKP88DRAFT_217052</name>
</gene>
<keyword evidence="1" id="KW-1133">Transmembrane helix</keyword>
<dbReference type="EMBL" id="JAFCMP010000013">
    <property type="protein sequence ID" value="KAG5191859.1"/>
    <property type="molecule type" value="Genomic_DNA"/>
</dbReference>
<name>A0A836CNI3_9STRA</name>
<dbReference type="Proteomes" id="UP000664859">
    <property type="component" value="Unassembled WGS sequence"/>
</dbReference>
<feature type="transmembrane region" description="Helical" evidence="1">
    <location>
        <begin position="80"/>
        <end position="99"/>
    </location>
</feature>
<comment type="caution">
    <text evidence="2">The sequence shown here is derived from an EMBL/GenBank/DDBJ whole genome shotgun (WGS) entry which is preliminary data.</text>
</comment>
<organism evidence="2 3">
    <name type="scientific">Tribonema minus</name>
    <dbReference type="NCBI Taxonomy" id="303371"/>
    <lineage>
        <taxon>Eukaryota</taxon>
        <taxon>Sar</taxon>
        <taxon>Stramenopiles</taxon>
        <taxon>Ochrophyta</taxon>
        <taxon>PX clade</taxon>
        <taxon>Xanthophyceae</taxon>
        <taxon>Tribonematales</taxon>
        <taxon>Tribonemataceae</taxon>
        <taxon>Tribonema</taxon>
    </lineage>
</organism>
<keyword evidence="1" id="KW-0812">Transmembrane</keyword>